<evidence type="ECO:0000313" key="2">
    <source>
        <dbReference type="Proteomes" id="UP000246077"/>
    </source>
</evidence>
<organism evidence="1 2">
    <name type="scientific">Zavarzinia compransoris</name>
    <dbReference type="NCBI Taxonomy" id="1264899"/>
    <lineage>
        <taxon>Bacteria</taxon>
        <taxon>Pseudomonadati</taxon>
        <taxon>Pseudomonadota</taxon>
        <taxon>Alphaproteobacteria</taxon>
        <taxon>Rhodospirillales</taxon>
        <taxon>Zavarziniaceae</taxon>
        <taxon>Zavarzinia</taxon>
    </lineage>
</organism>
<dbReference type="AlphaFoldDB" id="A0A317E880"/>
<dbReference type="EMBL" id="QGLF01000001">
    <property type="protein sequence ID" value="PWR23348.1"/>
    <property type="molecule type" value="Genomic_DNA"/>
</dbReference>
<dbReference type="Proteomes" id="UP000246077">
    <property type="component" value="Unassembled WGS sequence"/>
</dbReference>
<evidence type="ECO:0000313" key="1">
    <source>
        <dbReference type="EMBL" id="PWR23348.1"/>
    </source>
</evidence>
<comment type="caution">
    <text evidence="1">The sequence shown here is derived from an EMBL/GenBank/DDBJ whole genome shotgun (WGS) entry which is preliminary data.</text>
</comment>
<reference evidence="2" key="1">
    <citation type="submission" date="2018-05" db="EMBL/GenBank/DDBJ databases">
        <title>Zavarzinia sp. HR-AS.</title>
        <authorList>
            <person name="Lee Y."/>
            <person name="Jeon C.O."/>
        </authorList>
    </citation>
    <scope>NUCLEOTIDE SEQUENCE [LARGE SCALE GENOMIC DNA]</scope>
    <source>
        <strain evidence="2">DSM 1231</strain>
    </source>
</reference>
<protein>
    <submittedName>
        <fullName evidence="1">Uncharacterized protein</fullName>
    </submittedName>
</protein>
<keyword evidence="2" id="KW-1185">Reference proteome</keyword>
<sequence>MGTGTVDAALAAKQPLAALLTAIASLATAAGKGLYFAGIGAPATYDLSSFVRGLSGVGDAAGLRTAIAAAGTEGPEISSPLTVKSGTYPEIRIATTVDGTPDQRAFKIIIDHPRRLLAIQATSDFGSYIRNIIQFGHDGQISAAGDISISKPPGTNRSFSIYSDGIPRWSVSANSGSEGGGNTGSDFGINRFSDNGDYLGTSMFIDRGTGLITMSGGLTSDGPVRYRVYTRGTLPTPAAFTVGWAQVSNPESGKSLFVYCNGTAWVYIDGSAVTIA</sequence>
<proteinExistence type="predicted"/>
<gene>
    <name evidence="1" type="ORF">DKG75_01920</name>
</gene>
<name>A0A317E880_9PROT</name>
<accession>A0A317E880</accession>